<comment type="caution">
    <text evidence="1">The sequence shown here is derived from an EMBL/GenBank/DDBJ whole genome shotgun (WGS) entry which is preliminary data.</text>
</comment>
<proteinExistence type="predicted"/>
<dbReference type="Proteomes" id="UP001152622">
    <property type="component" value="Chromosome 4"/>
</dbReference>
<accession>A0A9Q1FU51</accession>
<dbReference type="EMBL" id="JAINUF010000004">
    <property type="protein sequence ID" value="KAJ8366069.1"/>
    <property type="molecule type" value="Genomic_DNA"/>
</dbReference>
<protein>
    <submittedName>
        <fullName evidence="1">Uncharacterized protein</fullName>
    </submittedName>
</protein>
<sequence>MSWSSHRQRIQPYGEQELDCTVLSCRRTLIQLRAPHLFTPPLLLDRSEHLLGCQGYSGTRNLSVIQSICQK</sequence>
<keyword evidence="2" id="KW-1185">Reference proteome</keyword>
<evidence type="ECO:0000313" key="1">
    <source>
        <dbReference type="EMBL" id="KAJ8366069.1"/>
    </source>
</evidence>
<dbReference type="AlphaFoldDB" id="A0A9Q1FU51"/>
<gene>
    <name evidence="1" type="ORF">SKAU_G00149000</name>
</gene>
<reference evidence="1" key="1">
    <citation type="journal article" date="2023" name="Science">
        <title>Genome structures resolve the early diversification of teleost fishes.</title>
        <authorList>
            <person name="Parey E."/>
            <person name="Louis A."/>
            <person name="Montfort J."/>
            <person name="Bouchez O."/>
            <person name="Roques C."/>
            <person name="Iampietro C."/>
            <person name="Lluch J."/>
            <person name="Castinel A."/>
            <person name="Donnadieu C."/>
            <person name="Desvignes T."/>
            <person name="Floi Bucao C."/>
            <person name="Jouanno E."/>
            <person name="Wen M."/>
            <person name="Mejri S."/>
            <person name="Dirks R."/>
            <person name="Jansen H."/>
            <person name="Henkel C."/>
            <person name="Chen W.J."/>
            <person name="Zahm M."/>
            <person name="Cabau C."/>
            <person name="Klopp C."/>
            <person name="Thompson A.W."/>
            <person name="Robinson-Rechavi M."/>
            <person name="Braasch I."/>
            <person name="Lecointre G."/>
            <person name="Bobe J."/>
            <person name="Postlethwait J.H."/>
            <person name="Berthelot C."/>
            <person name="Roest Crollius H."/>
            <person name="Guiguen Y."/>
        </authorList>
    </citation>
    <scope>NUCLEOTIDE SEQUENCE</scope>
    <source>
        <strain evidence="1">WJC10195</strain>
    </source>
</reference>
<name>A0A9Q1FU51_SYNKA</name>
<organism evidence="1 2">
    <name type="scientific">Synaphobranchus kaupii</name>
    <name type="common">Kaup's arrowtooth eel</name>
    <dbReference type="NCBI Taxonomy" id="118154"/>
    <lineage>
        <taxon>Eukaryota</taxon>
        <taxon>Metazoa</taxon>
        <taxon>Chordata</taxon>
        <taxon>Craniata</taxon>
        <taxon>Vertebrata</taxon>
        <taxon>Euteleostomi</taxon>
        <taxon>Actinopterygii</taxon>
        <taxon>Neopterygii</taxon>
        <taxon>Teleostei</taxon>
        <taxon>Anguilliformes</taxon>
        <taxon>Synaphobranchidae</taxon>
        <taxon>Synaphobranchus</taxon>
    </lineage>
</organism>
<evidence type="ECO:0000313" key="2">
    <source>
        <dbReference type="Proteomes" id="UP001152622"/>
    </source>
</evidence>